<dbReference type="Gene3D" id="3.40.30.10">
    <property type="entry name" value="Glutaredoxin"/>
    <property type="match status" value="1"/>
</dbReference>
<name>A0A1E7ZEH5_9ALTE</name>
<dbReference type="GO" id="GO:0034599">
    <property type="term" value="P:cellular response to oxidative stress"/>
    <property type="evidence" value="ECO:0007669"/>
    <property type="project" value="TreeGrafter"/>
</dbReference>
<protein>
    <recommendedName>
        <fullName evidence="5">Glutathione peroxidase</fullName>
    </recommendedName>
</protein>
<sequence length="159" mass="17830">MPSVYDFTVTLNNGERLPLASLKGKVLVIFNTASRCGFTPQYEGLEKLWQQYKDKDVVLIGFPCNQFGSQEPGTDADIAQFCDLNYNVTFPMSVKVDVNGNNAAQLFNYLKDEARGVLGTKGIKWNFTKFVVDKNGVVRHRFAPTTKPEELEKSLLSLI</sequence>
<dbReference type="FunFam" id="3.40.30.10:FF:000010">
    <property type="entry name" value="Glutathione peroxidase"/>
    <property type="match status" value="1"/>
</dbReference>
<dbReference type="PROSITE" id="PS51352">
    <property type="entry name" value="THIOREDOXIN_2"/>
    <property type="match status" value="1"/>
</dbReference>
<accession>A0A1E7ZEH5</accession>
<dbReference type="SUPFAM" id="SSF52833">
    <property type="entry name" value="Thioredoxin-like"/>
    <property type="match status" value="1"/>
</dbReference>
<reference evidence="7 8" key="1">
    <citation type="submission" date="2016-08" db="EMBL/GenBank/DDBJ databases">
        <authorList>
            <person name="Seilhamer J.J."/>
        </authorList>
    </citation>
    <scope>NUCLEOTIDE SEQUENCE [LARGE SCALE GENOMIC DNA]</scope>
    <source>
        <strain evidence="7 8">KCTC 42603</strain>
    </source>
</reference>
<proteinExistence type="inferred from homology"/>
<dbReference type="Proteomes" id="UP000175691">
    <property type="component" value="Unassembled WGS sequence"/>
</dbReference>
<dbReference type="OrthoDB" id="9785502at2"/>
<dbReference type="RefSeq" id="WP_070124271.1">
    <property type="nucleotide sequence ID" value="NZ_MDHN01000010.1"/>
</dbReference>
<feature type="domain" description="Thioredoxin" evidence="6">
    <location>
        <begin position="1"/>
        <end position="159"/>
    </location>
</feature>
<dbReference type="InterPro" id="IPR013766">
    <property type="entry name" value="Thioredoxin_domain"/>
</dbReference>
<keyword evidence="2 5" id="KW-0575">Peroxidase</keyword>
<dbReference type="PRINTS" id="PR01011">
    <property type="entry name" value="GLUTPROXDASE"/>
</dbReference>
<dbReference type="PROSITE" id="PS00460">
    <property type="entry name" value="GLUTATHIONE_PEROXID_1"/>
    <property type="match status" value="1"/>
</dbReference>
<comment type="caution">
    <text evidence="7">The sequence shown here is derived from an EMBL/GenBank/DDBJ whole genome shotgun (WGS) entry which is preliminary data.</text>
</comment>
<dbReference type="PROSITE" id="PS51355">
    <property type="entry name" value="GLUTATHIONE_PEROXID_3"/>
    <property type="match status" value="1"/>
</dbReference>
<dbReference type="PIRSF" id="PIRSF000303">
    <property type="entry name" value="Glutathion_perox"/>
    <property type="match status" value="1"/>
</dbReference>
<evidence type="ECO:0000256" key="5">
    <source>
        <dbReference type="RuleBase" id="RU000499"/>
    </source>
</evidence>
<comment type="similarity">
    <text evidence="1 5">Belongs to the glutathione peroxidase family.</text>
</comment>
<dbReference type="InterPro" id="IPR029760">
    <property type="entry name" value="GPX_CS"/>
</dbReference>
<dbReference type="InterPro" id="IPR036249">
    <property type="entry name" value="Thioredoxin-like_sf"/>
</dbReference>
<evidence type="ECO:0000256" key="1">
    <source>
        <dbReference type="ARBA" id="ARBA00006926"/>
    </source>
</evidence>
<evidence type="ECO:0000256" key="2">
    <source>
        <dbReference type="ARBA" id="ARBA00022559"/>
    </source>
</evidence>
<gene>
    <name evidence="7" type="ORF">BFC18_06035</name>
</gene>
<dbReference type="InterPro" id="IPR029759">
    <property type="entry name" value="GPX_AS"/>
</dbReference>
<evidence type="ECO:0000313" key="7">
    <source>
        <dbReference type="EMBL" id="OFC71890.1"/>
    </source>
</evidence>
<dbReference type="Pfam" id="PF00255">
    <property type="entry name" value="GSHPx"/>
    <property type="match status" value="1"/>
</dbReference>
<organism evidence="7 8">
    <name type="scientific">Alteromonas confluentis</name>
    <dbReference type="NCBI Taxonomy" id="1656094"/>
    <lineage>
        <taxon>Bacteria</taxon>
        <taxon>Pseudomonadati</taxon>
        <taxon>Pseudomonadota</taxon>
        <taxon>Gammaproteobacteria</taxon>
        <taxon>Alteromonadales</taxon>
        <taxon>Alteromonadaceae</taxon>
        <taxon>Alteromonas/Salinimonas group</taxon>
        <taxon>Alteromonas</taxon>
    </lineage>
</organism>
<dbReference type="InterPro" id="IPR000889">
    <property type="entry name" value="Glutathione_peroxidase"/>
</dbReference>
<evidence type="ECO:0000259" key="6">
    <source>
        <dbReference type="PROSITE" id="PS51352"/>
    </source>
</evidence>
<keyword evidence="8" id="KW-1185">Reference proteome</keyword>
<keyword evidence="3 5" id="KW-0560">Oxidoreductase</keyword>
<evidence type="ECO:0000256" key="4">
    <source>
        <dbReference type="PIRSR" id="PIRSR000303-1"/>
    </source>
</evidence>
<dbReference type="CDD" id="cd00340">
    <property type="entry name" value="GSH_Peroxidase"/>
    <property type="match status" value="1"/>
</dbReference>
<dbReference type="PANTHER" id="PTHR11592">
    <property type="entry name" value="GLUTATHIONE PEROXIDASE"/>
    <property type="match status" value="1"/>
</dbReference>
<dbReference type="EMBL" id="MDHN01000010">
    <property type="protein sequence ID" value="OFC71890.1"/>
    <property type="molecule type" value="Genomic_DNA"/>
</dbReference>
<dbReference type="PROSITE" id="PS00763">
    <property type="entry name" value="GLUTATHIONE_PEROXID_2"/>
    <property type="match status" value="1"/>
</dbReference>
<dbReference type="PANTHER" id="PTHR11592:SF78">
    <property type="entry name" value="GLUTATHIONE PEROXIDASE"/>
    <property type="match status" value="1"/>
</dbReference>
<dbReference type="AlphaFoldDB" id="A0A1E7ZEH5"/>
<feature type="active site" evidence="4">
    <location>
        <position position="36"/>
    </location>
</feature>
<dbReference type="STRING" id="1656094.BFC18_06035"/>
<dbReference type="GO" id="GO:0004601">
    <property type="term" value="F:peroxidase activity"/>
    <property type="evidence" value="ECO:0007669"/>
    <property type="project" value="UniProtKB-KW"/>
</dbReference>
<evidence type="ECO:0000256" key="3">
    <source>
        <dbReference type="ARBA" id="ARBA00023002"/>
    </source>
</evidence>
<evidence type="ECO:0000313" key="8">
    <source>
        <dbReference type="Proteomes" id="UP000175691"/>
    </source>
</evidence>